<evidence type="ECO:0000259" key="14">
    <source>
        <dbReference type="PROSITE" id="PS50860"/>
    </source>
</evidence>
<protein>
    <recommendedName>
        <fullName evidence="13">Alanine--tRNA ligase</fullName>
        <ecNumber evidence="13">6.1.1.7</ecNumber>
    </recommendedName>
    <alternativeName>
        <fullName evidence="13">Alanyl-tRNA synthetase</fullName>
        <shortName evidence="13">AlaRS</shortName>
    </alternativeName>
</protein>
<keyword evidence="2 13" id="KW-0820">tRNA-binding</keyword>
<evidence type="ECO:0000256" key="7">
    <source>
        <dbReference type="ARBA" id="ARBA00022840"/>
    </source>
</evidence>
<dbReference type="InterPro" id="IPR018165">
    <property type="entry name" value="Ala-tRNA-synth_IIc_core"/>
</dbReference>
<keyword evidence="7 13" id="KW-0067">ATP-binding</keyword>
<feature type="binding site" evidence="13">
    <location>
        <position position="573"/>
    </location>
    <ligand>
        <name>Zn(2+)</name>
        <dbReference type="ChEBI" id="CHEBI:29105"/>
    </ligand>
</feature>
<dbReference type="Gene3D" id="2.40.30.130">
    <property type="match status" value="1"/>
</dbReference>
<evidence type="ECO:0000313" key="16">
    <source>
        <dbReference type="Proteomes" id="UP000664209"/>
    </source>
</evidence>
<dbReference type="SMART" id="SM00863">
    <property type="entry name" value="tRNA_SAD"/>
    <property type="match status" value="1"/>
</dbReference>
<dbReference type="GO" id="GO:0000049">
    <property type="term" value="F:tRNA binding"/>
    <property type="evidence" value="ECO:0007669"/>
    <property type="project" value="UniProtKB-KW"/>
</dbReference>
<dbReference type="NCBIfam" id="TIGR00344">
    <property type="entry name" value="alaS"/>
    <property type="match status" value="1"/>
</dbReference>
<name>A0A939RUT6_9CELL</name>
<keyword evidence="13" id="KW-0963">Cytoplasm</keyword>
<evidence type="ECO:0000256" key="12">
    <source>
        <dbReference type="ARBA" id="ARBA00048300"/>
    </source>
</evidence>
<keyword evidence="10 13" id="KW-0030">Aminoacyl-tRNA synthetase</keyword>
<dbReference type="InterPro" id="IPR018162">
    <property type="entry name" value="Ala-tRNA-ligase_IIc_anticod-bd"/>
</dbReference>
<dbReference type="InterPro" id="IPR002318">
    <property type="entry name" value="Ala-tRNA-lgiase_IIc"/>
</dbReference>
<dbReference type="HAMAP" id="MF_00036_B">
    <property type="entry name" value="Ala_tRNA_synth_B"/>
    <property type="match status" value="1"/>
</dbReference>
<evidence type="ECO:0000256" key="5">
    <source>
        <dbReference type="ARBA" id="ARBA00022741"/>
    </source>
</evidence>
<dbReference type="InterPro" id="IPR009000">
    <property type="entry name" value="Transl_B-barrel_sf"/>
</dbReference>
<comment type="function">
    <text evidence="11 13">Catalyzes the attachment of alanine to tRNA(Ala) in a two-step reaction: alanine is first activated by ATP to form Ala-AMP and then transferred to the acceptor end of tRNA(Ala). Also edits incorrectly charged Ser-tRNA(Ala) and Gly-tRNA(Ala) via its editing domain.</text>
</comment>
<evidence type="ECO:0000256" key="11">
    <source>
        <dbReference type="ARBA" id="ARBA00024779"/>
    </source>
</evidence>
<dbReference type="FunFam" id="3.30.980.10:FF:000004">
    <property type="entry name" value="Alanine--tRNA ligase, cytoplasmic"/>
    <property type="match status" value="1"/>
</dbReference>
<dbReference type="Pfam" id="PF07973">
    <property type="entry name" value="tRNA_SAD"/>
    <property type="match status" value="1"/>
</dbReference>
<dbReference type="GO" id="GO:0006419">
    <property type="term" value="P:alanyl-tRNA aminoacylation"/>
    <property type="evidence" value="ECO:0007669"/>
    <property type="project" value="UniProtKB-UniRule"/>
</dbReference>
<dbReference type="GO" id="GO:0002161">
    <property type="term" value="F:aminoacyl-tRNA deacylase activity"/>
    <property type="evidence" value="ECO:0007669"/>
    <property type="project" value="TreeGrafter"/>
</dbReference>
<dbReference type="InterPro" id="IPR050058">
    <property type="entry name" value="Ala-tRNA_ligase"/>
</dbReference>
<evidence type="ECO:0000256" key="6">
    <source>
        <dbReference type="ARBA" id="ARBA00022833"/>
    </source>
</evidence>
<dbReference type="InterPro" id="IPR045864">
    <property type="entry name" value="aa-tRNA-synth_II/BPL/LPL"/>
</dbReference>
<keyword evidence="5 13" id="KW-0547">Nucleotide-binding</keyword>
<keyword evidence="3 13" id="KW-0436">Ligase</keyword>
<dbReference type="FunFam" id="3.30.54.20:FF:000001">
    <property type="entry name" value="Alanine--tRNA ligase"/>
    <property type="match status" value="1"/>
</dbReference>
<evidence type="ECO:0000256" key="3">
    <source>
        <dbReference type="ARBA" id="ARBA00022598"/>
    </source>
</evidence>
<dbReference type="RefSeq" id="WP_208054112.1">
    <property type="nucleotide sequence ID" value="NZ_JAGEMK010000001.1"/>
</dbReference>
<evidence type="ECO:0000256" key="9">
    <source>
        <dbReference type="ARBA" id="ARBA00022917"/>
    </source>
</evidence>
<dbReference type="InterPro" id="IPR018164">
    <property type="entry name" value="Ala-tRNA-synth_IIc_N"/>
</dbReference>
<feature type="binding site" evidence="13">
    <location>
        <position position="680"/>
    </location>
    <ligand>
        <name>Zn(2+)</name>
        <dbReference type="ChEBI" id="CHEBI:29105"/>
    </ligand>
</feature>
<keyword evidence="8 13" id="KW-0694">RNA-binding</keyword>
<dbReference type="InterPro" id="IPR018163">
    <property type="entry name" value="Thr/Ala-tRNA-synth_IIc_edit"/>
</dbReference>
<evidence type="ECO:0000313" key="15">
    <source>
        <dbReference type="EMBL" id="MBO1750461.1"/>
    </source>
</evidence>
<dbReference type="EC" id="6.1.1.7" evidence="13"/>
<dbReference type="GO" id="GO:0005524">
    <property type="term" value="F:ATP binding"/>
    <property type="evidence" value="ECO:0007669"/>
    <property type="project" value="UniProtKB-UniRule"/>
</dbReference>
<dbReference type="SUPFAM" id="SSF55681">
    <property type="entry name" value="Class II aaRS and biotin synthetases"/>
    <property type="match status" value="1"/>
</dbReference>
<comment type="similarity">
    <text evidence="1 13">Belongs to the class-II aminoacyl-tRNA synthetase family.</text>
</comment>
<dbReference type="CDD" id="cd00673">
    <property type="entry name" value="AlaRS_core"/>
    <property type="match status" value="1"/>
</dbReference>
<comment type="caution">
    <text evidence="15">The sequence shown here is derived from an EMBL/GenBank/DDBJ whole genome shotgun (WGS) entry which is preliminary data.</text>
</comment>
<dbReference type="Pfam" id="PF01411">
    <property type="entry name" value="tRNA-synt_2c"/>
    <property type="match status" value="1"/>
</dbReference>
<reference evidence="15" key="1">
    <citation type="submission" date="2021-03" db="EMBL/GenBank/DDBJ databases">
        <title>Actinotalea soli sp. nov., isolated from soil.</title>
        <authorList>
            <person name="Ping W."/>
            <person name="Zhang J."/>
        </authorList>
    </citation>
    <scope>NUCLEOTIDE SEQUENCE</scope>
    <source>
        <strain evidence="15">BY-33</strain>
    </source>
</reference>
<dbReference type="FunFam" id="2.40.30.130:FF:000001">
    <property type="entry name" value="Alanine--tRNA ligase"/>
    <property type="match status" value="1"/>
</dbReference>
<dbReference type="GO" id="GO:0005829">
    <property type="term" value="C:cytosol"/>
    <property type="evidence" value="ECO:0007669"/>
    <property type="project" value="TreeGrafter"/>
</dbReference>
<comment type="catalytic activity">
    <reaction evidence="12 13">
        <text>tRNA(Ala) + L-alanine + ATP = L-alanyl-tRNA(Ala) + AMP + diphosphate</text>
        <dbReference type="Rhea" id="RHEA:12540"/>
        <dbReference type="Rhea" id="RHEA-COMP:9657"/>
        <dbReference type="Rhea" id="RHEA-COMP:9923"/>
        <dbReference type="ChEBI" id="CHEBI:30616"/>
        <dbReference type="ChEBI" id="CHEBI:33019"/>
        <dbReference type="ChEBI" id="CHEBI:57972"/>
        <dbReference type="ChEBI" id="CHEBI:78442"/>
        <dbReference type="ChEBI" id="CHEBI:78497"/>
        <dbReference type="ChEBI" id="CHEBI:456215"/>
        <dbReference type="EC" id="6.1.1.7"/>
    </reaction>
</comment>
<evidence type="ECO:0000256" key="10">
    <source>
        <dbReference type="ARBA" id="ARBA00023146"/>
    </source>
</evidence>
<dbReference type="Gene3D" id="3.30.980.10">
    <property type="entry name" value="Threonyl-trna Synthetase, Chain A, domain 2"/>
    <property type="match status" value="1"/>
</dbReference>
<dbReference type="FunFam" id="3.10.310.40:FF:000001">
    <property type="entry name" value="Alanine--tRNA ligase"/>
    <property type="match status" value="1"/>
</dbReference>
<comment type="cofactor">
    <cofactor evidence="13">
        <name>Zn(2+)</name>
        <dbReference type="ChEBI" id="CHEBI:29105"/>
    </cofactor>
    <text evidence="13">Binds 1 zinc ion per subunit.</text>
</comment>
<dbReference type="InterPro" id="IPR023033">
    <property type="entry name" value="Ala_tRNA_ligase_euk/bac"/>
</dbReference>
<feature type="binding site" evidence="13">
    <location>
        <position position="676"/>
    </location>
    <ligand>
        <name>Zn(2+)</name>
        <dbReference type="ChEBI" id="CHEBI:29105"/>
    </ligand>
</feature>
<dbReference type="Proteomes" id="UP000664209">
    <property type="component" value="Unassembled WGS sequence"/>
</dbReference>
<comment type="subcellular location">
    <subcellularLocation>
        <location evidence="13">Cytoplasm</location>
    </subcellularLocation>
</comment>
<dbReference type="SUPFAM" id="SSF55186">
    <property type="entry name" value="ThrRS/AlaRS common domain"/>
    <property type="match status" value="1"/>
</dbReference>
<evidence type="ECO:0000256" key="1">
    <source>
        <dbReference type="ARBA" id="ARBA00008226"/>
    </source>
</evidence>
<organism evidence="15 16">
    <name type="scientific">Actinotalea soli</name>
    <dbReference type="NCBI Taxonomy" id="2819234"/>
    <lineage>
        <taxon>Bacteria</taxon>
        <taxon>Bacillati</taxon>
        <taxon>Actinomycetota</taxon>
        <taxon>Actinomycetes</taxon>
        <taxon>Micrococcales</taxon>
        <taxon>Cellulomonadaceae</taxon>
        <taxon>Actinotalea</taxon>
    </lineage>
</organism>
<keyword evidence="16" id="KW-1185">Reference proteome</keyword>
<keyword evidence="4 13" id="KW-0479">Metal-binding</keyword>
<sequence length="888" mass="95614">MRTAEIRRRWLDYFGEREHAVVPSASLISPDPSILFTIAGMVPFIPYILGTQKAPWPRAASVQKCIRTNDIENVGRTARHGTFFQMNGNFSFGDYFKAGAIRYAWELSTAPQERGGYGLDGDRIWVTLWDQDTESYDVLTREIGVDPRHVVRLPREENFWDTGQPGPAGPCAELHYDRGPEYGPEAEGGSVDPGGDRYLEYWNLVFDQFLRGEGSGKDYPLLGELDQKAIDTGAGLERIAFLLQGKQNMYEIDEVYPVIAAAEEMSGRRYGASGEDDVRLRVVADHVRSSLMLIGDGVSPSNEGRGYVLRRLLRRSVRSMRLLGVDEPALPHLLPVSRDAMAASYPEVAADYDRISRIAYGEEDAFRRTLVSGTTILDTAVAQVKSSGGSTLAGDQAFALHDTYGFPIDLTLEMAAEQGLTVDEQGFRDLMTAQRERARADAKAKKGAHASSTALRELREPGATEFTGYTELSTSSTVRGLVRDGVLVSVAQQGETVDLVLDRTPFYAESGGQESDAGLITADGARLEVLDVQRPIKGLVVHTVRVLEGEVRAGAEALAQVDPEWRLGARQAHSGTHVVHAALREVLGPDALQSGSYNKPGYLRLDFAWNQALSPATRSEVEEVANRAIRQDLGVSWQYMPLPEAREWGAIALFGETYDEEVRVVEIGGPWSRELCGGTHVDHSSQIGIVALTGESSVGSGARRVEALVGLEAFHQLARERALVSTLTETLKVRPEELPERVAGVVSRLREAEKELAGLRQGQLLQAAAGLAEGAARVGPARLVTHEVGTVASVDDLRTLALDVRGRLGEEPALVALGGVAKDRPVVLVATNAGARESGLRAGALAKLAATALGGGGGGKDDVAQGGGTDASALPAALEAVRSAVAQG</sequence>
<dbReference type="SUPFAM" id="SSF50447">
    <property type="entry name" value="Translation proteins"/>
    <property type="match status" value="1"/>
</dbReference>
<evidence type="ECO:0000256" key="4">
    <source>
        <dbReference type="ARBA" id="ARBA00022723"/>
    </source>
</evidence>
<dbReference type="Gene3D" id="3.10.310.40">
    <property type="match status" value="1"/>
</dbReference>
<dbReference type="AlphaFoldDB" id="A0A939RUT6"/>
<gene>
    <name evidence="13 15" type="primary">alaS</name>
    <name evidence="15" type="ORF">J4G33_01435</name>
</gene>
<feature type="binding site" evidence="13">
    <location>
        <position position="577"/>
    </location>
    <ligand>
        <name>Zn(2+)</name>
        <dbReference type="ChEBI" id="CHEBI:29105"/>
    </ligand>
</feature>
<dbReference type="InterPro" id="IPR003156">
    <property type="entry name" value="DHHA1_dom"/>
</dbReference>
<dbReference type="InterPro" id="IPR012947">
    <property type="entry name" value="tRNA_SAD"/>
</dbReference>
<dbReference type="EMBL" id="JAGEMK010000001">
    <property type="protein sequence ID" value="MBO1750461.1"/>
    <property type="molecule type" value="Genomic_DNA"/>
</dbReference>
<dbReference type="Pfam" id="PF02272">
    <property type="entry name" value="DHHA1"/>
    <property type="match status" value="1"/>
</dbReference>
<dbReference type="GO" id="GO:0008270">
    <property type="term" value="F:zinc ion binding"/>
    <property type="evidence" value="ECO:0007669"/>
    <property type="project" value="UniProtKB-UniRule"/>
</dbReference>
<proteinExistence type="inferred from homology"/>
<dbReference type="PANTHER" id="PTHR11777">
    <property type="entry name" value="ALANYL-TRNA SYNTHETASE"/>
    <property type="match status" value="1"/>
</dbReference>
<dbReference type="SUPFAM" id="SSF101353">
    <property type="entry name" value="Putative anticodon-binding domain of alanyl-tRNA synthetase (AlaRS)"/>
    <property type="match status" value="1"/>
</dbReference>
<dbReference type="PROSITE" id="PS50860">
    <property type="entry name" value="AA_TRNA_LIGASE_II_ALA"/>
    <property type="match status" value="1"/>
</dbReference>
<keyword evidence="9 13" id="KW-0648">Protein biosynthesis</keyword>
<dbReference type="GO" id="GO:0004813">
    <property type="term" value="F:alanine-tRNA ligase activity"/>
    <property type="evidence" value="ECO:0007669"/>
    <property type="project" value="UniProtKB-UniRule"/>
</dbReference>
<comment type="domain">
    <text evidence="13">Consists of three domains; the N-terminal catalytic domain, the editing domain and the C-terminal C-Ala domain. The editing domain removes incorrectly charged amino acids, while the C-Ala domain, along with tRNA(Ala), serves as a bridge to cooperatively bring together the editing and aminoacylation centers thus stimulating deacylation of misacylated tRNAs.</text>
</comment>
<evidence type="ECO:0000256" key="13">
    <source>
        <dbReference type="HAMAP-Rule" id="MF_00036"/>
    </source>
</evidence>
<feature type="domain" description="Alanyl-transfer RNA synthetases family profile" evidence="14">
    <location>
        <begin position="1"/>
        <end position="719"/>
    </location>
</feature>
<dbReference type="Gene3D" id="3.30.54.20">
    <property type="match status" value="1"/>
</dbReference>
<evidence type="ECO:0000256" key="2">
    <source>
        <dbReference type="ARBA" id="ARBA00022555"/>
    </source>
</evidence>
<evidence type="ECO:0000256" key="8">
    <source>
        <dbReference type="ARBA" id="ARBA00022884"/>
    </source>
</evidence>
<dbReference type="Gene3D" id="3.30.930.10">
    <property type="entry name" value="Bira Bifunctional Protein, Domain 2"/>
    <property type="match status" value="1"/>
</dbReference>
<dbReference type="PANTHER" id="PTHR11777:SF9">
    <property type="entry name" value="ALANINE--TRNA LIGASE, CYTOPLASMIC"/>
    <property type="match status" value="1"/>
</dbReference>
<dbReference type="PRINTS" id="PR00980">
    <property type="entry name" value="TRNASYNTHALA"/>
</dbReference>
<accession>A0A939RUT6</accession>
<keyword evidence="6 13" id="KW-0862">Zinc</keyword>